<proteinExistence type="predicted"/>
<dbReference type="Proteomes" id="UP000053732">
    <property type="component" value="Unassembled WGS sequence"/>
</dbReference>
<protein>
    <submittedName>
        <fullName evidence="1">Str. FM013</fullName>
    </submittedName>
</protein>
<dbReference type="AlphaFoldDB" id="A0A0G4PX04"/>
<sequence>MKLVGALRPCADPGSLRRSSLSHPILSHFTVLEPGSIGPGGLLGDVVRAASSASSLRKTLN</sequence>
<evidence type="ECO:0000313" key="1">
    <source>
        <dbReference type="EMBL" id="CRL30698.1"/>
    </source>
</evidence>
<reference evidence="1 2" key="1">
    <citation type="journal article" date="2014" name="Nat. Commun.">
        <title>Multiple recent horizontal transfers of a large genomic region in cheese making fungi.</title>
        <authorList>
            <person name="Cheeseman K."/>
            <person name="Ropars J."/>
            <person name="Renault P."/>
            <person name="Dupont J."/>
            <person name="Gouzy J."/>
            <person name="Branca A."/>
            <person name="Abraham A.L."/>
            <person name="Ceppi M."/>
            <person name="Conseiller E."/>
            <person name="Debuchy R."/>
            <person name="Malagnac F."/>
            <person name="Goarin A."/>
            <person name="Silar P."/>
            <person name="Lacoste S."/>
            <person name="Sallet E."/>
            <person name="Bensimon A."/>
            <person name="Giraud T."/>
            <person name="Brygoo Y."/>
        </authorList>
    </citation>
    <scope>NUCLEOTIDE SEQUENCE [LARGE SCALE GENOMIC DNA]</scope>
    <source>
        <strain evidence="2">FM 013</strain>
    </source>
</reference>
<dbReference type="EMBL" id="HG793190">
    <property type="protein sequence ID" value="CRL30698.1"/>
    <property type="molecule type" value="Genomic_DNA"/>
</dbReference>
<evidence type="ECO:0000313" key="2">
    <source>
        <dbReference type="Proteomes" id="UP000053732"/>
    </source>
</evidence>
<name>A0A0G4PX04_PENC3</name>
<organism evidence="1 2">
    <name type="scientific">Penicillium camemberti (strain FM 013)</name>
    <dbReference type="NCBI Taxonomy" id="1429867"/>
    <lineage>
        <taxon>Eukaryota</taxon>
        <taxon>Fungi</taxon>
        <taxon>Dikarya</taxon>
        <taxon>Ascomycota</taxon>
        <taxon>Pezizomycotina</taxon>
        <taxon>Eurotiomycetes</taxon>
        <taxon>Eurotiomycetidae</taxon>
        <taxon>Eurotiales</taxon>
        <taxon>Aspergillaceae</taxon>
        <taxon>Penicillium</taxon>
    </lineage>
</organism>
<gene>
    <name evidence="1" type="ORF">PCAMFM013_S057g000020</name>
</gene>
<keyword evidence="2" id="KW-1185">Reference proteome</keyword>
<accession>A0A0G4PX04</accession>